<evidence type="ECO:0000313" key="1">
    <source>
        <dbReference type="EMBL" id="TYH45217.1"/>
    </source>
</evidence>
<name>A0A5D2IRH1_GOSTO</name>
<dbReference type="Proteomes" id="UP000322667">
    <property type="component" value="Chromosome D11"/>
</dbReference>
<accession>A0A5D2IRH1</accession>
<dbReference type="AlphaFoldDB" id="A0A5D2IRH1"/>
<gene>
    <name evidence="1" type="ORF">ES332_D11G249600v1</name>
</gene>
<organism evidence="1 2">
    <name type="scientific">Gossypium tomentosum</name>
    <name type="common">Hawaiian cotton</name>
    <name type="synonym">Gossypium sandvicense</name>
    <dbReference type="NCBI Taxonomy" id="34277"/>
    <lineage>
        <taxon>Eukaryota</taxon>
        <taxon>Viridiplantae</taxon>
        <taxon>Streptophyta</taxon>
        <taxon>Embryophyta</taxon>
        <taxon>Tracheophyta</taxon>
        <taxon>Spermatophyta</taxon>
        <taxon>Magnoliopsida</taxon>
        <taxon>eudicotyledons</taxon>
        <taxon>Gunneridae</taxon>
        <taxon>Pentapetalae</taxon>
        <taxon>rosids</taxon>
        <taxon>malvids</taxon>
        <taxon>Malvales</taxon>
        <taxon>Malvaceae</taxon>
        <taxon>Malvoideae</taxon>
        <taxon>Gossypium</taxon>
    </lineage>
</organism>
<sequence>MTLLKTIYVKVYACNMKWKWKCNSLSCFRIALNISGKTCFSIPFCRFWVSEATPPPAFHFLIDLEPSFFVLDLGFELMEIGDSRLFGQVLHVGKKLDRVDDFLQFLIIVHSRRPSYFFSFLKYLIV</sequence>
<reference evidence="1 2" key="1">
    <citation type="submission" date="2019-07" db="EMBL/GenBank/DDBJ databases">
        <title>WGS assembly of Gossypium tomentosum.</title>
        <authorList>
            <person name="Chen Z.J."/>
            <person name="Sreedasyam A."/>
            <person name="Ando A."/>
            <person name="Song Q."/>
            <person name="De L."/>
            <person name="Hulse-Kemp A."/>
            <person name="Ding M."/>
            <person name="Ye W."/>
            <person name="Kirkbride R."/>
            <person name="Jenkins J."/>
            <person name="Plott C."/>
            <person name="Lovell J."/>
            <person name="Lin Y.-M."/>
            <person name="Vaughn R."/>
            <person name="Liu B."/>
            <person name="Li W."/>
            <person name="Simpson S."/>
            <person name="Scheffler B."/>
            <person name="Saski C."/>
            <person name="Grover C."/>
            <person name="Hu G."/>
            <person name="Conover J."/>
            <person name="Carlson J."/>
            <person name="Shu S."/>
            <person name="Boston L."/>
            <person name="Williams M."/>
            <person name="Peterson D."/>
            <person name="Mcgee K."/>
            <person name="Jones D."/>
            <person name="Wendel J."/>
            <person name="Stelly D."/>
            <person name="Grimwood J."/>
            <person name="Schmutz J."/>
        </authorList>
    </citation>
    <scope>NUCLEOTIDE SEQUENCE [LARGE SCALE GENOMIC DNA]</scope>
    <source>
        <strain evidence="1">7179.01</strain>
    </source>
</reference>
<protein>
    <submittedName>
        <fullName evidence="1">Uncharacterized protein</fullName>
    </submittedName>
</protein>
<evidence type="ECO:0000313" key="2">
    <source>
        <dbReference type="Proteomes" id="UP000322667"/>
    </source>
</evidence>
<proteinExistence type="predicted"/>
<keyword evidence="2" id="KW-1185">Reference proteome</keyword>
<dbReference type="EMBL" id="CM017633">
    <property type="protein sequence ID" value="TYH45217.1"/>
    <property type="molecule type" value="Genomic_DNA"/>
</dbReference>